<evidence type="ECO:0000313" key="3">
    <source>
        <dbReference type="Proteomes" id="UP001253545"/>
    </source>
</evidence>
<evidence type="ECO:0008006" key="4">
    <source>
        <dbReference type="Google" id="ProtNLM"/>
    </source>
</evidence>
<evidence type="ECO:0000313" key="2">
    <source>
        <dbReference type="EMBL" id="MDT0593942.1"/>
    </source>
</evidence>
<name>A0ABU2ZMT8_9ALTE</name>
<proteinExistence type="predicted"/>
<protein>
    <recommendedName>
        <fullName evidence="4">Lipoprotein</fullName>
    </recommendedName>
</protein>
<dbReference type="RefSeq" id="WP_311367436.1">
    <property type="nucleotide sequence ID" value="NZ_JAVRHX010000001.1"/>
</dbReference>
<keyword evidence="3" id="KW-1185">Reference proteome</keyword>
<accession>A0ABU2ZMT8</accession>
<sequence length="118" mass="13895">MQKTKMNIGNQSINVSRALVVWFLALILTACISKEAQYSDQQKRMLRCDQYIGQSRDECLNGMTVTIEDYKQDWREFERDEAKREAEANKELEKNLKTEQTQNEKVNLSEESKQKQID</sequence>
<feature type="compositionally biased region" description="Basic and acidic residues" evidence="1">
    <location>
        <begin position="107"/>
        <end position="118"/>
    </location>
</feature>
<evidence type="ECO:0000256" key="1">
    <source>
        <dbReference type="SAM" id="MobiDB-lite"/>
    </source>
</evidence>
<dbReference type="EMBL" id="JAVRHX010000001">
    <property type="protein sequence ID" value="MDT0593942.1"/>
    <property type="molecule type" value="Genomic_DNA"/>
</dbReference>
<feature type="compositionally biased region" description="Basic and acidic residues" evidence="1">
    <location>
        <begin position="81"/>
        <end position="97"/>
    </location>
</feature>
<feature type="region of interest" description="Disordered" evidence="1">
    <location>
        <begin position="81"/>
        <end position="118"/>
    </location>
</feature>
<organism evidence="2 3">
    <name type="scientific">Glaciecola petra</name>
    <dbReference type="NCBI Taxonomy" id="3075602"/>
    <lineage>
        <taxon>Bacteria</taxon>
        <taxon>Pseudomonadati</taxon>
        <taxon>Pseudomonadota</taxon>
        <taxon>Gammaproteobacteria</taxon>
        <taxon>Alteromonadales</taxon>
        <taxon>Alteromonadaceae</taxon>
        <taxon>Glaciecola</taxon>
    </lineage>
</organism>
<gene>
    <name evidence="2" type="ORF">RM552_03690</name>
</gene>
<dbReference type="PROSITE" id="PS51257">
    <property type="entry name" value="PROKAR_LIPOPROTEIN"/>
    <property type="match status" value="1"/>
</dbReference>
<comment type="caution">
    <text evidence="2">The sequence shown here is derived from an EMBL/GenBank/DDBJ whole genome shotgun (WGS) entry which is preliminary data.</text>
</comment>
<dbReference type="Proteomes" id="UP001253545">
    <property type="component" value="Unassembled WGS sequence"/>
</dbReference>
<reference evidence="2 3" key="1">
    <citation type="submission" date="2023-09" db="EMBL/GenBank/DDBJ databases">
        <authorList>
            <person name="Rey-Velasco X."/>
        </authorList>
    </citation>
    <scope>NUCLEOTIDE SEQUENCE [LARGE SCALE GENOMIC DNA]</scope>
    <source>
        <strain evidence="2 3">P117</strain>
    </source>
</reference>